<reference evidence="1" key="1">
    <citation type="journal article" date="2021" name="Nat. Commun.">
        <title>Genetic determinants of endophytism in the Arabidopsis root mycobiome.</title>
        <authorList>
            <person name="Mesny F."/>
            <person name="Miyauchi S."/>
            <person name="Thiergart T."/>
            <person name="Pickel B."/>
            <person name="Atanasova L."/>
            <person name="Karlsson M."/>
            <person name="Huettel B."/>
            <person name="Barry K.W."/>
            <person name="Haridas S."/>
            <person name="Chen C."/>
            <person name="Bauer D."/>
            <person name="Andreopoulos W."/>
            <person name="Pangilinan J."/>
            <person name="LaButti K."/>
            <person name="Riley R."/>
            <person name="Lipzen A."/>
            <person name="Clum A."/>
            <person name="Drula E."/>
            <person name="Henrissat B."/>
            <person name="Kohler A."/>
            <person name="Grigoriev I.V."/>
            <person name="Martin F.M."/>
            <person name="Hacquard S."/>
        </authorList>
    </citation>
    <scope>NUCLEOTIDE SEQUENCE</scope>
    <source>
        <strain evidence="1">MPI-CAGE-CH-0230</strain>
    </source>
</reference>
<dbReference type="Gene3D" id="3.90.640.10">
    <property type="entry name" value="Actin, Chain A, domain 4"/>
    <property type="match status" value="1"/>
</dbReference>
<sequence length="682" mass="75835">MALHDVILGLDLGSTSLRAYLHYPDKDIGHCVENRASINNTLRFQRGDFSSKGHPFDQSRSSTQVLPIYLGNESDSDRRAVSLKFAFYIFADAGADQLQHYYAVRPLLPRKHDARFRSRLWRGLHELFGKVRDRVHEVCQAKRFRLASIAITVPVQWTLDLADTYRALVSQVFEHEKDQISCITETEAAAHYLFKESLPELLARRSLNKNDLVLFLDFGGHTMNSCAFHVEHDSQHDPVFYQAVKPSGAGGGSEHWEYLVGEACATLVAEDAAAWDARTLSTKDRQAILNSFHQQIDLCGPGSNKGFYFRANEKDMRRFHLSSAVIDDCFEKALAGPLRRAEKDMIKVAARYSHDVLVVVTGGTSQHHAVQDRIRQMCAKHDIEREPVFADSLEIAYSSAKIAKGATFALSSSQSVKQFLENGAAIGLQTLQDGSKKNTLWDDIAPFLMSKDRQDFKYEFSTNGADEFRLICDPFFERHSFGGKFLHHSKTYDLADLGKLAAGRWAITLSLATTEPTGEVLLRVQAVHKRVAHWSTGKAISRKHRDIPLYYSTGANSVLLRSEDMGEAALCTTFGNGRTEAATRSPFWSDWDSLVITTPPAAASADWLAESHSLSSISVETIDDIACGSSVGDCSPVITSSRKVRMQNRVVKPSRRSPGMLARRKAASPSKYVISLGSSPIA</sequence>
<accession>A0A9P8XRY6</accession>
<comment type="caution">
    <text evidence="1">The sequence shown here is derived from an EMBL/GenBank/DDBJ whole genome shotgun (WGS) entry which is preliminary data.</text>
</comment>
<proteinExistence type="predicted"/>
<evidence type="ECO:0000313" key="1">
    <source>
        <dbReference type="EMBL" id="KAH7014319.1"/>
    </source>
</evidence>
<name>A0A9P8XRY6_9PEZI</name>
<dbReference type="GeneID" id="70190853"/>
<dbReference type="RefSeq" id="XP_046005286.1">
    <property type="nucleotide sequence ID" value="XM_046161307.1"/>
</dbReference>
<protein>
    <submittedName>
        <fullName evidence="1">Uncharacterized protein</fullName>
    </submittedName>
</protein>
<keyword evidence="2" id="KW-1185">Reference proteome</keyword>
<dbReference type="AlphaFoldDB" id="A0A9P8XRY6"/>
<dbReference type="EMBL" id="JAGTJQ010000013">
    <property type="protein sequence ID" value="KAH7014319.1"/>
    <property type="molecule type" value="Genomic_DNA"/>
</dbReference>
<evidence type="ECO:0000313" key="2">
    <source>
        <dbReference type="Proteomes" id="UP000756346"/>
    </source>
</evidence>
<organism evidence="1 2">
    <name type="scientific">Microdochium trichocladiopsis</name>
    <dbReference type="NCBI Taxonomy" id="1682393"/>
    <lineage>
        <taxon>Eukaryota</taxon>
        <taxon>Fungi</taxon>
        <taxon>Dikarya</taxon>
        <taxon>Ascomycota</taxon>
        <taxon>Pezizomycotina</taxon>
        <taxon>Sordariomycetes</taxon>
        <taxon>Xylariomycetidae</taxon>
        <taxon>Xylariales</taxon>
        <taxon>Microdochiaceae</taxon>
        <taxon>Microdochium</taxon>
    </lineage>
</organism>
<dbReference type="Gene3D" id="3.30.420.40">
    <property type="match status" value="2"/>
</dbReference>
<dbReference type="Proteomes" id="UP000756346">
    <property type="component" value="Unassembled WGS sequence"/>
</dbReference>
<dbReference type="OrthoDB" id="3819888at2759"/>
<gene>
    <name evidence="1" type="ORF">B0I36DRAFT_389249</name>
</gene>